<dbReference type="InterPro" id="IPR011527">
    <property type="entry name" value="ABC1_TM_dom"/>
</dbReference>
<evidence type="ECO:0000313" key="5">
    <source>
        <dbReference type="EMBL" id="OQE96182.1"/>
    </source>
</evidence>
<evidence type="ECO:0000256" key="1">
    <source>
        <dbReference type="ARBA" id="ARBA00022692"/>
    </source>
</evidence>
<dbReference type="Gene3D" id="1.20.1560.10">
    <property type="entry name" value="ABC transporter type 1, transmembrane domain"/>
    <property type="match status" value="1"/>
</dbReference>
<name>A0A1V6Z9Q0_PENNA</name>
<evidence type="ECO:0000259" key="4">
    <source>
        <dbReference type="PROSITE" id="PS50929"/>
    </source>
</evidence>
<reference evidence="6" key="1">
    <citation type="journal article" date="2017" name="Nat. Microbiol.">
        <title>Global analysis of biosynthetic gene clusters reveals vast potential of secondary metabolite production in Penicillium species.</title>
        <authorList>
            <person name="Nielsen J.C."/>
            <person name="Grijseels S."/>
            <person name="Prigent S."/>
            <person name="Ji B."/>
            <person name="Dainat J."/>
            <person name="Nielsen K.F."/>
            <person name="Frisvad J.C."/>
            <person name="Workman M."/>
            <person name="Nielsen J."/>
        </authorList>
    </citation>
    <scope>NUCLEOTIDE SEQUENCE [LARGE SCALE GENOMIC DNA]</scope>
    <source>
        <strain evidence="6">IBT 13039</strain>
    </source>
</reference>
<dbReference type="AlphaFoldDB" id="A0A1V6Z9Q0"/>
<keyword evidence="1" id="KW-0812">Transmembrane</keyword>
<dbReference type="GO" id="GO:0140359">
    <property type="term" value="F:ABC-type transporter activity"/>
    <property type="evidence" value="ECO:0007669"/>
    <property type="project" value="InterPro"/>
</dbReference>
<keyword evidence="2" id="KW-1133">Transmembrane helix</keyword>
<organism evidence="5 6">
    <name type="scientific">Penicillium nalgiovense</name>
    <dbReference type="NCBI Taxonomy" id="60175"/>
    <lineage>
        <taxon>Eukaryota</taxon>
        <taxon>Fungi</taxon>
        <taxon>Dikarya</taxon>
        <taxon>Ascomycota</taxon>
        <taxon>Pezizomycotina</taxon>
        <taxon>Eurotiomycetes</taxon>
        <taxon>Eurotiomycetidae</taxon>
        <taxon>Eurotiales</taxon>
        <taxon>Aspergillaceae</taxon>
        <taxon>Penicillium</taxon>
    </lineage>
</organism>
<evidence type="ECO:0000313" key="6">
    <source>
        <dbReference type="Proteomes" id="UP000191691"/>
    </source>
</evidence>
<comment type="caution">
    <text evidence="5">The sequence shown here is derived from an EMBL/GenBank/DDBJ whole genome shotgun (WGS) entry which is preliminary data.</text>
</comment>
<dbReference type="GO" id="GO:0005524">
    <property type="term" value="F:ATP binding"/>
    <property type="evidence" value="ECO:0007669"/>
    <property type="project" value="InterPro"/>
</dbReference>
<dbReference type="STRING" id="60175.A0A1V6Z9Q0"/>
<keyword evidence="3" id="KW-0472">Membrane</keyword>
<gene>
    <name evidence="5" type="ORF">PENNAL_c0001G00269</name>
</gene>
<dbReference type="SUPFAM" id="SSF90123">
    <property type="entry name" value="ABC transporter transmembrane region"/>
    <property type="match status" value="1"/>
</dbReference>
<feature type="domain" description="ABC transmembrane type-1" evidence="4">
    <location>
        <begin position="1"/>
        <end position="48"/>
    </location>
</feature>
<accession>A0A1V6Z9Q0</accession>
<protein>
    <recommendedName>
        <fullName evidence="4">ABC transmembrane type-1 domain-containing protein</fullName>
    </recommendedName>
</protein>
<dbReference type="GO" id="GO:0016020">
    <property type="term" value="C:membrane"/>
    <property type="evidence" value="ECO:0007669"/>
    <property type="project" value="InterPro"/>
</dbReference>
<feature type="non-terminal residue" evidence="5">
    <location>
        <position position="48"/>
    </location>
</feature>
<sequence length="48" mass="5354">MHTKLRFFDSTPLGQLMNRFSKDVKPVDQEVAPVAIGMLHSPASVIMI</sequence>
<evidence type="ECO:0000256" key="2">
    <source>
        <dbReference type="ARBA" id="ARBA00022989"/>
    </source>
</evidence>
<dbReference type="PROSITE" id="PS50929">
    <property type="entry name" value="ABC_TM1F"/>
    <property type="match status" value="1"/>
</dbReference>
<keyword evidence="6" id="KW-1185">Reference proteome</keyword>
<dbReference type="Proteomes" id="UP000191691">
    <property type="component" value="Unassembled WGS sequence"/>
</dbReference>
<proteinExistence type="predicted"/>
<evidence type="ECO:0000256" key="3">
    <source>
        <dbReference type="ARBA" id="ARBA00023136"/>
    </source>
</evidence>
<dbReference type="InterPro" id="IPR036640">
    <property type="entry name" value="ABC1_TM_sf"/>
</dbReference>
<dbReference type="EMBL" id="MOOB01000001">
    <property type="protein sequence ID" value="OQE96182.1"/>
    <property type="molecule type" value="Genomic_DNA"/>
</dbReference>